<dbReference type="Proteomes" id="UP001562159">
    <property type="component" value="Unassembled WGS sequence"/>
</dbReference>
<dbReference type="EMBL" id="JBGBPY010000001">
    <property type="protein sequence ID" value="MEY2183412.1"/>
    <property type="molecule type" value="Genomic_DNA"/>
</dbReference>
<evidence type="ECO:0000313" key="3">
    <source>
        <dbReference type="Proteomes" id="UP001562159"/>
    </source>
</evidence>
<accession>A0ABV4ASQ2</accession>
<proteinExistence type="predicted"/>
<name>A0ABV4ASQ2_9GAMM</name>
<comment type="caution">
    <text evidence="2">The sequence shown here is derived from an EMBL/GenBank/DDBJ whole genome shotgun (WGS) entry which is preliminary data.</text>
</comment>
<protein>
    <submittedName>
        <fullName evidence="2">Uncharacterized protein</fullName>
    </submittedName>
</protein>
<reference evidence="2 3" key="1">
    <citation type="submission" date="2024-07" db="EMBL/GenBank/DDBJ databases">
        <title>Molecular mechanisms and environmental adaptations of flagellar loss and biofilm growth of Rhodanobacter under environmental stress.</title>
        <authorList>
            <person name="Chen M."/>
        </authorList>
    </citation>
    <scope>NUCLEOTIDE SEQUENCE [LARGE SCALE GENOMIC DNA]</scope>
    <source>
        <strain evidence="2 3">RS22</strain>
    </source>
</reference>
<feature type="region of interest" description="Disordered" evidence="1">
    <location>
        <begin position="1"/>
        <end position="42"/>
    </location>
</feature>
<gene>
    <name evidence="2" type="ORF">AB7878_13395</name>
</gene>
<organism evidence="2 3">
    <name type="scientific">Rhodanobacter humi</name>
    <dbReference type="NCBI Taxonomy" id="1888173"/>
    <lineage>
        <taxon>Bacteria</taxon>
        <taxon>Pseudomonadati</taxon>
        <taxon>Pseudomonadota</taxon>
        <taxon>Gammaproteobacteria</taxon>
        <taxon>Lysobacterales</taxon>
        <taxon>Rhodanobacteraceae</taxon>
        <taxon>Rhodanobacter</taxon>
    </lineage>
</organism>
<feature type="compositionally biased region" description="Basic and acidic residues" evidence="1">
    <location>
        <begin position="1"/>
        <end position="10"/>
    </location>
</feature>
<keyword evidence="3" id="KW-1185">Reference proteome</keyword>
<evidence type="ECO:0000313" key="2">
    <source>
        <dbReference type="EMBL" id="MEY2183412.1"/>
    </source>
</evidence>
<sequence>MATKLKREQLRVANAPAMGKQASATRRRETRETKRKAPKPEREQVTYRFDFANIQSIIIERDPLCFTIVVNPPKPNPGRSNG</sequence>
<evidence type="ECO:0000256" key="1">
    <source>
        <dbReference type="SAM" id="MobiDB-lite"/>
    </source>
</evidence>